<proteinExistence type="predicted"/>
<evidence type="ECO:0000313" key="1">
    <source>
        <dbReference type="EMBL" id="TMW13734.1"/>
    </source>
</evidence>
<dbReference type="SUPFAM" id="SSF53448">
    <property type="entry name" value="Nucleotide-diphospho-sugar transferases"/>
    <property type="match status" value="1"/>
</dbReference>
<dbReference type="PANTHER" id="PTHR36529:SF1">
    <property type="entry name" value="GLYCOSYLTRANSFERASE"/>
    <property type="match status" value="1"/>
</dbReference>
<dbReference type="Pfam" id="PF09837">
    <property type="entry name" value="DUF2064"/>
    <property type="match status" value="1"/>
</dbReference>
<sequence>MPETAARPDTLLMVFARAPRLGEVKTRLVPSLGEQGALAVYQRLLDRTLAVAAGFPGPARLMLDGHDPALARRAEALGMTVAPQQGDGLGERMARALADALDGHAHALLVGCDCPVLDQTYLALADDHLRRGRVVLGASEDGGFVLIGGSAARVWRPDLFDAVRLGGGYALADTLVALNHVDGVEVLPPLWDVDRPEDVALARQLGVLP</sequence>
<dbReference type="InterPro" id="IPR029044">
    <property type="entry name" value="Nucleotide-diphossugar_trans"/>
</dbReference>
<dbReference type="Proteomes" id="UP000739180">
    <property type="component" value="Unassembled WGS sequence"/>
</dbReference>
<organism evidence="1 2">
    <name type="scientific">Alloalcanivorax gelatiniphagus</name>
    <dbReference type="NCBI Taxonomy" id="1194167"/>
    <lineage>
        <taxon>Bacteria</taxon>
        <taxon>Pseudomonadati</taxon>
        <taxon>Pseudomonadota</taxon>
        <taxon>Gammaproteobacteria</taxon>
        <taxon>Oceanospirillales</taxon>
        <taxon>Alcanivoracaceae</taxon>
        <taxon>Alloalcanivorax</taxon>
    </lineage>
</organism>
<dbReference type="NCBIfam" id="TIGR04282">
    <property type="entry name" value="glyco_like_cofC"/>
    <property type="match status" value="1"/>
</dbReference>
<keyword evidence="2" id="KW-1185">Reference proteome</keyword>
<evidence type="ECO:0000313" key="2">
    <source>
        <dbReference type="Proteomes" id="UP000739180"/>
    </source>
</evidence>
<accession>A0ABY2XNU6</accession>
<gene>
    <name evidence="1" type="ORF">FGS76_06300</name>
</gene>
<dbReference type="EMBL" id="VCQT01000022">
    <property type="protein sequence ID" value="TMW13734.1"/>
    <property type="molecule type" value="Genomic_DNA"/>
</dbReference>
<dbReference type="Gene3D" id="3.90.550.10">
    <property type="entry name" value="Spore Coat Polysaccharide Biosynthesis Protein SpsA, Chain A"/>
    <property type="match status" value="1"/>
</dbReference>
<dbReference type="RefSeq" id="WP_138771774.1">
    <property type="nucleotide sequence ID" value="NZ_VCQT01000022.1"/>
</dbReference>
<reference evidence="1 2" key="1">
    <citation type="submission" date="2019-05" db="EMBL/GenBank/DDBJ databases">
        <title>Genome of Alcanivorax gelatiniphagus, an oil degrading marine bacteria.</title>
        <authorList>
            <person name="Kwon K.K."/>
        </authorList>
    </citation>
    <scope>NUCLEOTIDE SEQUENCE [LARGE SCALE GENOMIC DNA]</scope>
    <source>
        <strain evidence="1 2">MEBiC 08158</strain>
    </source>
</reference>
<comment type="caution">
    <text evidence="1">The sequence shown here is derived from an EMBL/GenBank/DDBJ whole genome shotgun (WGS) entry which is preliminary data.</text>
</comment>
<dbReference type="PANTHER" id="PTHR36529">
    <property type="entry name" value="SLL1095 PROTEIN"/>
    <property type="match status" value="1"/>
</dbReference>
<dbReference type="InterPro" id="IPR018641">
    <property type="entry name" value="Trfase_1_rSAM/seldom-assoc"/>
</dbReference>
<name>A0ABY2XNU6_9GAMM</name>
<protein>
    <submittedName>
        <fullName evidence="1">Glycosyltransferase</fullName>
    </submittedName>
</protein>